<keyword evidence="2" id="KW-1185">Reference proteome</keyword>
<dbReference type="EMBL" id="JBHSBY010000032">
    <property type="protein sequence ID" value="MFC4196320.1"/>
    <property type="molecule type" value="Genomic_DNA"/>
</dbReference>
<evidence type="ECO:0000313" key="2">
    <source>
        <dbReference type="Proteomes" id="UP001595792"/>
    </source>
</evidence>
<gene>
    <name evidence="1" type="ORF">ACFOUY_06390</name>
</gene>
<comment type="caution">
    <text evidence="1">The sequence shown here is derived from an EMBL/GenBank/DDBJ whole genome shotgun (WGS) entry which is preliminary data.</text>
</comment>
<dbReference type="Proteomes" id="UP001595792">
    <property type="component" value="Unassembled WGS sequence"/>
</dbReference>
<dbReference type="RefSeq" id="WP_378959646.1">
    <property type="nucleotide sequence ID" value="NZ_JBHRXC010000016.1"/>
</dbReference>
<organism evidence="1 2">
    <name type="scientific">Pedobacter jamesrossensis</name>
    <dbReference type="NCBI Taxonomy" id="1908238"/>
    <lineage>
        <taxon>Bacteria</taxon>
        <taxon>Pseudomonadati</taxon>
        <taxon>Bacteroidota</taxon>
        <taxon>Sphingobacteriia</taxon>
        <taxon>Sphingobacteriales</taxon>
        <taxon>Sphingobacteriaceae</taxon>
        <taxon>Pedobacter</taxon>
    </lineage>
</organism>
<name>A0ABV8NH82_9SPHI</name>
<sequence>MDKIYELENCKIKVKLEEGIIRLKSDNGLWRYLDGGAKTRTFQLIKVIKEDYKSEFDKPLNIHNESLMVEIWAHVYCDYYGLLFHRNIKIKWIQNILMKGIERAAIIDCGERELDSNRWIWDFLSNFKSPISWVLPKNISNKNLKN</sequence>
<evidence type="ECO:0000313" key="1">
    <source>
        <dbReference type="EMBL" id="MFC4196320.1"/>
    </source>
</evidence>
<protein>
    <submittedName>
        <fullName evidence="1">Uncharacterized protein</fullName>
    </submittedName>
</protein>
<accession>A0ABV8NH82</accession>
<reference evidence="2" key="1">
    <citation type="journal article" date="2019" name="Int. J. Syst. Evol. Microbiol.">
        <title>The Global Catalogue of Microorganisms (GCM) 10K type strain sequencing project: providing services to taxonomists for standard genome sequencing and annotation.</title>
        <authorList>
            <consortium name="The Broad Institute Genomics Platform"/>
            <consortium name="The Broad Institute Genome Sequencing Center for Infectious Disease"/>
            <person name="Wu L."/>
            <person name="Ma J."/>
        </authorList>
    </citation>
    <scope>NUCLEOTIDE SEQUENCE [LARGE SCALE GENOMIC DNA]</scope>
    <source>
        <strain evidence="2">CCM 8689</strain>
    </source>
</reference>
<proteinExistence type="predicted"/>